<dbReference type="Proteomes" id="UP000007819">
    <property type="component" value="Chromosome A3"/>
</dbReference>
<dbReference type="EMBL" id="AK342717">
    <property type="protein sequence ID" value="BAH72644.1"/>
    <property type="molecule type" value="mRNA"/>
</dbReference>
<proteinExistence type="evidence at transcript level"/>
<evidence type="ECO:0000313" key="2">
    <source>
        <dbReference type="EMBL" id="BAH72644.1"/>
    </source>
</evidence>
<reference evidence="4" key="2">
    <citation type="submission" date="2010-06" db="EMBL/GenBank/DDBJ databases">
        <authorList>
            <person name="Jiang H."/>
            <person name="Abraham K."/>
            <person name="Ali S."/>
            <person name="Alsbrooks S.L."/>
            <person name="Anim B.N."/>
            <person name="Anosike U.S."/>
            <person name="Attaway T."/>
            <person name="Bandaranaike D.P."/>
            <person name="Battles P.K."/>
            <person name="Bell S.N."/>
            <person name="Bell A.V."/>
            <person name="Beltran B."/>
            <person name="Bickham C."/>
            <person name="Bustamante Y."/>
            <person name="Caleb T."/>
            <person name="Canada A."/>
            <person name="Cardenas V."/>
            <person name="Carter K."/>
            <person name="Chacko J."/>
            <person name="Chandrabose M.N."/>
            <person name="Chavez D."/>
            <person name="Chavez A."/>
            <person name="Chen L."/>
            <person name="Chu H.-S."/>
            <person name="Claassen K.J."/>
            <person name="Cockrell R."/>
            <person name="Collins M."/>
            <person name="Cooper J.A."/>
            <person name="Cree A."/>
            <person name="Curry S.M."/>
            <person name="Da Y."/>
            <person name="Dao M.D."/>
            <person name="Das B."/>
            <person name="Davila M.-L."/>
            <person name="Davy-Carroll L."/>
            <person name="Denson S."/>
            <person name="Dinh H."/>
            <person name="Ebong V.E."/>
            <person name="Edwards J.R."/>
            <person name="Egan A."/>
            <person name="El-Daye J."/>
            <person name="Escobedo L."/>
            <person name="Fernandez S."/>
            <person name="Fernando P.R."/>
            <person name="Flagg N."/>
            <person name="Forbes L.D."/>
            <person name="Fowler R.G."/>
            <person name="Fu Q."/>
            <person name="Gabisi R.A."/>
            <person name="Ganer J."/>
            <person name="Garbino Pronczuk A."/>
            <person name="Garcia R.M."/>
            <person name="Garner T."/>
            <person name="Garrett T.E."/>
            <person name="Gonzalez D.A."/>
            <person name="Hamid H."/>
            <person name="Hawkins E.S."/>
            <person name="Hirani K."/>
            <person name="Hogues M.E."/>
            <person name="Hollins B."/>
            <person name="Hsiao C.-H."/>
            <person name="Jabil R."/>
            <person name="James M.L."/>
            <person name="Jhangiani S.N."/>
            <person name="Johnson B."/>
            <person name="Johnson Q."/>
            <person name="Joshi V."/>
            <person name="Kalu J.B."/>
            <person name="Kam C."/>
            <person name="Kashfia A."/>
            <person name="Keebler J."/>
            <person name="Kisamo H."/>
            <person name="Kovar C.L."/>
            <person name="Lago L.A."/>
            <person name="Lai C.-Y."/>
            <person name="Laidlaw J."/>
            <person name="Lara F."/>
            <person name="Le T.-K."/>
            <person name="Lee S.L."/>
            <person name="Legall F.H."/>
            <person name="Lemon S.J."/>
            <person name="Lewis L.R."/>
            <person name="Li B."/>
            <person name="Liu Y."/>
            <person name="Liu Y.-S."/>
            <person name="Lopez J."/>
            <person name="Lozado R.J."/>
            <person name="Lu J."/>
            <person name="Madu R.C."/>
            <person name="Maheshwari M."/>
            <person name="Maheshwari R."/>
            <person name="Malloy K."/>
            <person name="Martinez E."/>
            <person name="Mathew T."/>
            <person name="Mercado I.C."/>
            <person name="Mercado C."/>
            <person name="Meyer B."/>
            <person name="Montgomery K."/>
            <person name="Morgan M.B."/>
            <person name="Munidasa M."/>
            <person name="Nazareth L.V."/>
            <person name="Nelson J."/>
            <person name="Ng B.M."/>
            <person name="Nguyen N.B."/>
            <person name="Nguyen P.Q."/>
            <person name="Nguyen T."/>
            <person name="Obregon M."/>
            <person name="Okwuonu G.O."/>
            <person name="Onwere C.G."/>
            <person name="Orozco G."/>
            <person name="Parra A."/>
            <person name="Patel S."/>
            <person name="Patil S."/>
            <person name="Perez A."/>
            <person name="Perez Y."/>
            <person name="Pham C."/>
            <person name="Primus E.L."/>
            <person name="Pu L.-L."/>
            <person name="Puazo M."/>
            <person name="Qin X."/>
            <person name="Quiroz J.B."/>
            <person name="Reese J."/>
            <person name="Richards S."/>
            <person name="Rives C.M."/>
            <person name="Robberts R."/>
            <person name="Ruiz S.J."/>
            <person name="Ruiz M.J."/>
            <person name="Santibanez J."/>
            <person name="Schneider B.W."/>
            <person name="Sisson I."/>
            <person name="Smith M."/>
            <person name="Sodergren E."/>
            <person name="Song X.-Z."/>
            <person name="Song B.B."/>
            <person name="Summersgill H."/>
            <person name="Thelus R."/>
            <person name="Thornton R.D."/>
            <person name="Trejos Z.Y."/>
            <person name="Usmani K."/>
            <person name="Vattathil S."/>
            <person name="Villasana D."/>
            <person name="Walker D.L."/>
            <person name="Wang S."/>
            <person name="Wang K."/>
            <person name="White C.S."/>
            <person name="Williams A.C."/>
            <person name="Williamson J."/>
            <person name="Wilson K."/>
            <person name="Woghiren I.O."/>
            <person name="Woodworth J.R."/>
            <person name="Worley K.C."/>
            <person name="Wright R.A."/>
            <person name="Wu W."/>
            <person name="Young L."/>
            <person name="Zhang L."/>
            <person name="Zhang J."/>
            <person name="Zhu Y."/>
            <person name="Muzny D.M."/>
            <person name="Weinstock G."/>
            <person name="Gibbs R.A."/>
        </authorList>
    </citation>
    <scope>NUCLEOTIDE SEQUENCE [LARGE SCALE GENOMIC DNA]</scope>
    <source>
        <strain evidence="4">LSR1</strain>
    </source>
</reference>
<dbReference type="EnsemblMetazoa" id="NM_001162785.2">
    <property type="protein sequence ID" value="NP_001156257.1"/>
    <property type="gene ID" value="LOC100167162"/>
</dbReference>
<sequence length="243" mass="28709">MDHCASVINMLKLFFVIAILTTLVKSEDDLEEIGWICPSINQWGNCSYPPNIPQLLRMMEVDTNNNRFTDVYFCPYNIVKRHAICIQTYYENCYEHLAIEDKNFLSTNLPKIDEPNFCATDRAYKKEFIEHMACLRGLINSNDHLEAPLQQLQQYLEQDMLKYEQMKKEELKSDLIDGIGILRVRFEQMKCQYFKQYMQLHYMQMRSVCGSKTEKFFRLLLGNIWPASVIPKNCDSTLLHFKL</sequence>
<feature type="chain" id="PRO_5010960755" evidence="1">
    <location>
        <begin position="27"/>
        <end position="243"/>
    </location>
</feature>
<keyword evidence="4" id="KW-1185">Reference proteome</keyword>
<protein>
    <submittedName>
        <fullName evidence="2">ACYPI007976 protein</fullName>
    </submittedName>
</protein>
<dbReference type="KEGG" id="api:100167162"/>
<evidence type="ECO:0000256" key="1">
    <source>
        <dbReference type="SAM" id="SignalP"/>
    </source>
</evidence>
<reference evidence="3" key="3">
    <citation type="submission" date="2022-06" db="UniProtKB">
        <authorList>
            <consortium name="EnsemblMetazoa"/>
        </authorList>
    </citation>
    <scope>IDENTIFICATION</scope>
</reference>
<gene>
    <name evidence="2" type="primary">ACYPI007976</name>
    <name evidence="3" type="synonym">100167162</name>
</gene>
<dbReference type="OrthoDB" id="6594914at2759"/>
<organism evidence="2">
    <name type="scientific">Acyrthosiphon pisum</name>
    <name type="common">Pea aphid</name>
    <dbReference type="NCBI Taxonomy" id="7029"/>
    <lineage>
        <taxon>Eukaryota</taxon>
        <taxon>Metazoa</taxon>
        <taxon>Ecdysozoa</taxon>
        <taxon>Arthropoda</taxon>
        <taxon>Hexapoda</taxon>
        <taxon>Insecta</taxon>
        <taxon>Pterygota</taxon>
        <taxon>Neoptera</taxon>
        <taxon>Paraneoptera</taxon>
        <taxon>Hemiptera</taxon>
        <taxon>Sternorrhyncha</taxon>
        <taxon>Aphidomorpha</taxon>
        <taxon>Aphidoidea</taxon>
        <taxon>Aphididae</taxon>
        <taxon>Macrosiphini</taxon>
        <taxon>Acyrthosiphon</taxon>
    </lineage>
</organism>
<name>C4WXM4_ACYPI</name>
<evidence type="ECO:0000313" key="3">
    <source>
        <dbReference type="EnsemblMetazoa" id="NP_001156257.1"/>
    </source>
</evidence>
<dbReference type="AlphaFoldDB" id="C4WXM4"/>
<dbReference type="HOGENOM" id="CLU_1278529_0_0_1"/>
<feature type="signal peptide" evidence="1">
    <location>
        <begin position="1"/>
        <end position="26"/>
    </location>
</feature>
<keyword evidence="1" id="KW-0732">Signal</keyword>
<dbReference type="InParanoid" id="C4WXM4"/>
<reference evidence="2" key="1">
    <citation type="submission" date="2009-06" db="EMBL/GenBank/DDBJ databases">
        <title>A full-length cDNA resource of the pea aphid, Acyrthosiphon pisum.</title>
        <authorList>
            <person name="Shigenobu S."/>
            <person name="Nakabachi A."/>
            <person name="Richards S."/>
        </authorList>
    </citation>
    <scope>NUCLEOTIDE SEQUENCE</scope>
    <source>
        <strain evidence="2">LSR1</strain>
        <tissue evidence="2">Whole body</tissue>
    </source>
</reference>
<accession>C4WXM4</accession>
<evidence type="ECO:0000313" key="4">
    <source>
        <dbReference type="Proteomes" id="UP000007819"/>
    </source>
</evidence>